<feature type="transmembrane region" description="Helical" evidence="1">
    <location>
        <begin position="142"/>
        <end position="163"/>
    </location>
</feature>
<accession>A0A917JPK1</accession>
<keyword evidence="1" id="KW-0812">Transmembrane</keyword>
<protein>
    <recommendedName>
        <fullName evidence="4">Transmembrane protein</fullName>
    </recommendedName>
</protein>
<dbReference type="RefSeq" id="WP_131775982.1">
    <property type="nucleotide sequence ID" value="NZ_BMOB01000002.1"/>
</dbReference>
<gene>
    <name evidence="2" type="ORF">GCM10007966_04850</name>
</gene>
<dbReference type="AlphaFoldDB" id="A0A917JPK1"/>
<dbReference type="Proteomes" id="UP000630149">
    <property type="component" value="Unassembled WGS sequence"/>
</dbReference>
<proteinExistence type="predicted"/>
<dbReference type="OrthoDB" id="5652567at2"/>
<comment type="caution">
    <text evidence="2">The sequence shown here is derived from an EMBL/GenBank/DDBJ whole genome shotgun (WGS) entry which is preliminary data.</text>
</comment>
<sequence>MAIRTNSTNQLILVIRQYFIRLVGLFFILIGGTIAFNVLQSYQIHCQCLDEQSRTCVLSTQKYFLNARDTPLGNLKRASVISKRSEDNVNYNIELHSETQSLRLSSSTTPSYSKAQLVTNAINAYLVGCPTKPLNIPSIQPFWVKVFVLIFPVVGILLVFIPAKITLIFDKSKNQLNIVRTNLFKKHQEIYPLDQIKAVTIQESIGQKGRVMYRVALEFEDDTIVPITTAYDSMWSTKVKMANKIRSFLNLKPKDPLTSKTNITYSMWSLILFVIACIVFLIIFL</sequence>
<dbReference type="EMBL" id="BMOB01000002">
    <property type="protein sequence ID" value="GGI79336.1"/>
    <property type="molecule type" value="Genomic_DNA"/>
</dbReference>
<evidence type="ECO:0000256" key="1">
    <source>
        <dbReference type="SAM" id="Phobius"/>
    </source>
</evidence>
<keyword evidence="1" id="KW-0472">Membrane</keyword>
<feature type="transmembrane region" description="Helical" evidence="1">
    <location>
        <begin position="263"/>
        <end position="284"/>
    </location>
</feature>
<reference evidence="2" key="2">
    <citation type="submission" date="2020-09" db="EMBL/GenBank/DDBJ databases">
        <authorList>
            <person name="Sun Q."/>
            <person name="Ohkuma M."/>
        </authorList>
    </citation>
    <scope>NUCLEOTIDE SEQUENCE</scope>
    <source>
        <strain evidence="2">JCM 13919</strain>
    </source>
</reference>
<evidence type="ECO:0000313" key="2">
    <source>
        <dbReference type="EMBL" id="GGI79336.1"/>
    </source>
</evidence>
<organism evidence="2 3">
    <name type="scientific">Legionella impletisoli</name>
    <dbReference type="NCBI Taxonomy" id="343510"/>
    <lineage>
        <taxon>Bacteria</taxon>
        <taxon>Pseudomonadati</taxon>
        <taxon>Pseudomonadota</taxon>
        <taxon>Gammaproteobacteria</taxon>
        <taxon>Legionellales</taxon>
        <taxon>Legionellaceae</taxon>
        <taxon>Legionella</taxon>
    </lineage>
</organism>
<evidence type="ECO:0008006" key="4">
    <source>
        <dbReference type="Google" id="ProtNLM"/>
    </source>
</evidence>
<keyword evidence="1" id="KW-1133">Transmembrane helix</keyword>
<keyword evidence="3" id="KW-1185">Reference proteome</keyword>
<name>A0A917JPK1_9GAMM</name>
<evidence type="ECO:0000313" key="3">
    <source>
        <dbReference type="Proteomes" id="UP000630149"/>
    </source>
</evidence>
<reference evidence="2" key="1">
    <citation type="journal article" date="2014" name="Int. J. Syst. Evol. Microbiol.">
        <title>Complete genome sequence of Corynebacterium casei LMG S-19264T (=DSM 44701T), isolated from a smear-ripened cheese.</title>
        <authorList>
            <consortium name="US DOE Joint Genome Institute (JGI-PGF)"/>
            <person name="Walter F."/>
            <person name="Albersmeier A."/>
            <person name="Kalinowski J."/>
            <person name="Ruckert C."/>
        </authorList>
    </citation>
    <scope>NUCLEOTIDE SEQUENCE</scope>
    <source>
        <strain evidence="2">JCM 13919</strain>
    </source>
</reference>
<feature type="transmembrane region" description="Helical" evidence="1">
    <location>
        <begin position="18"/>
        <end position="39"/>
    </location>
</feature>